<dbReference type="InterPro" id="IPR041726">
    <property type="entry name" value="ACAD10_11_N"/>
</dbReference>
<dbReference type="PANTHER" id="PTHR47829:SF3">
    <property type="entry name" value="AMINOGLYCOSIDE PHOSPHOTRANSFERASE DOMAIN-CONTAINING PROTEIN"/>
    <property type="match status" value="1"/>
</dbReference>
<comment type="caution">
    <text evidence="2">The sequence shown here is derived from an EMBL/GenBank/DDBJ whole genome shotgun (WGS) entry which is preliminary data.</text>
</comment>
<dbReference type="InterPro" id="IPR002575">
    <property type="entry name" value="Aminoglycoside_PTrfase"/>
</dbReference>
<dbReference type="Pfam" id="PF01636">
    <property type="entry name" value="APH"/>
    <property type="match status" value="1"/>
</dbReference>
<evidence type="ECO:0000313" key="3">
    <source>
        <dbReference type="Proteomes" id="UP000639516"/>
    </source>
</evidence>
<dbReference type="Gene3D" id="3.30.200.20">
    <property type="entry name" value="Phosphorylase Kinase, domain 1"/>
    <property type="match status" value="1"/>
</dbReference>
<dbReference type="PANTHER" id="PTHR47829">
    <property type="entry name" value="HYDROLASE, PUTATIVE (AFU_ORTHOLOGUE AFUA_1G12880)-RELATED"/>
    <property type="match status" value="1"/>
</dbReference>
<dbReference type="Gene3D" id="3.90.1200.10">
    <property type="match status" value="1"/>
</dbReference>
<proteinExistence type="predicted"/>
<evidence type="ECO:0000313" key="2">
    <source>
        <dbReference type="EMBL" id="MBC9978537.1"/>
    </source>
</evidence>
<feature type="domain" description="Aminoglycoside phosphotransferase" evidence="1">
    <location>
        <begin position="52"/>
        <end position="272"/>
    </location>
</feature>
<dbReference type="InterPro" id="IPR052898">
    <property type="entry name" value="ACAD10-like"/>
</dbReference>
<dbReference type="EMBL" id="JAATTO010000012">
    <property type="protein sequence ID" value="MBC9978537.1"/>
    <property type="molecule type" value="Genomic_DNA"/>
</dbReference>
<reference evidence="2 3" key="1">
    <citation type="journal article" date="2020" name="Arch. Microbiol.">
        <title>Bradyrhizobium campsiandrae sp. nov., a nitrogen-fixing bacterial strain isolated from a native leguminous tree from the Amazon adapted to flooded conditions.</title>
        <authorList>
            <person name="Cabral Michel D."/>
            <person name="Martins da Costa E."/>
            <person name="Azarias Guimaraes A."/>
            <person name="Soares de Carvalho T."/>
            <person name="Santos de Castro Caputo P."/>
            <person name="Willems A."/>
            <person name="de Souza Moreira F.M."/>
        </authorList>
    </citation>
    <scope>NUCLEOTIDE SEQUENCE [LARGE SCALE GENOMIC DNA]</scope>
    <source>
        <strain evidence="3">INPA 384B</strain>
    </source>
</reference>
<accession>A0ABR7U554</accession>
<gene>
    <name evidence="2" type="ORF">HA482_09945</name>
</gene>
<keyword evidence="3" id="KW-1185">Reference proteome</keyword>
<protein>
    <submittedName>
        <fullName evidence="2">Phosphotransferase</fullName>
    </submittedName>
</protein>
<dbReference type="SUPFAM" id="SSF56112">
    <property type="entry name" value="Protein kinase-like (PK-like)"/>
    <property type="match status" value="1"/>
</dbReference>
<sequence length="359" mass="39963">MPESTVGRPDASTVTVAGRPQLIPVSPTHQIDQRRLQDYLRDDLGLDGDISLQQFRGGQSNPTYLIRSGPRLLVLRKKPSGVLLASAHAIDREFAILNALAGSDVPVPRVLHLCQDETVLGQAFYLMEFLDGRVFTDECLPACSPSERRALYDSMNAVLASLHSIDFRSLGLENFGRPSGYLARQISRWSQQYTASEVADCEEMNLLTAWLTRHVPERDESSIVHGDFRLGNLLFHLREPTVIGVLDWELSTIGHPLADLAYNCQIYRLDAPDGTPPRLPAGMPTESEYLNAYCRRTGRAGIDHWEFYLAFSFFRTAAIAAGVYRRALSGNAADNTALDRGSRYVHFARVGWRVAQDSA</sequence>
<dbReference type="RefSeq" id="WP_188102655.1">
    <property type="nucleotide sequence ID" value="NZ_JAANIH010000028.1"/>
</dbReference>
<evidence type="ECO:0000259" key="1">
    <source>
        <dbReference type="Pfam" id="PF01636"/>
    </source>
</evidence>
<dbReference type="Proteomes" id="UP000639516">
    <property type="component" value="Unassembled WGS sequence"/>
</dbReference>
<name>A0ABR7U554_9BRAD</name>
<organism evidence="2 3">
    <name type="scientific">Bradyrhizobium campsiandrae</name>
    <dbReference type="NCBI Taxonomy" id="1729892"/>
    <lineage>
        <taxon>Bacteria</taxon>
        <taxon>Pseudomonadati</taxon>
        <taxon>Pseudomonadota</taxon>
        <taxon>Alphaproteobacteria</taxon>
        <taxon>Hyphomicrobiales</taxon>
        <taxon>Nitrobacteraceae</taxon>
        <taxon>Bradyrhizobium</taxon>
    </lineage>
</organism>
<dbReference type="CDD" id="cd05154">
    <property type="entry name" value="ACAD10_11_N-like"/>
    <property type="match status" value="1"/>
</dbReference>
<dbReference type="InterPro" id="IPR011009">
    <property type="entry name" value="Kinase-like_dom_sf"/>
</dbReference>